<proteinExistence type="predicted"/>
<name>A0A016UCS9_9BILA</name>
<protein>
    <submittedName>
        <fullName evidence="1">Uncharacterized protein</fullName>
    </submittedName>
</protein>
<evidence type="ECO:0000313" key="1">
    <source>
        <dbReference type="EMBL" id="EYC12960.1"/>
    </source>
</evidence>
<sequence length="144" mass="16673">MKDRYLFSDVCPNSSFDQDMIDEYVVGHLNDKRYRLLAGLQLNGPWQGKDQWTSDTQAYGKKLPKGKSMNKLTFPYARFARMTSPRIRTNRVVVMPTFAPFPLNALLYKERTGERGLLASLRAILSFSREKYPIVAICNRFNLE</sequence>
<dbReference type="AlphaFoldDB" id="A0A016UCS9"/>
<comment type="caution">
    <text evidence="1">The sequence shown here is derived from an EMBL/GenBank/DDBJ whole genome shotgun (WGS) entry which is preliminary data.</text>
</comment>
<reference evidence="2" key="1">
    <citation type="journal article" date="2015" name="Nat. Genet.">
        <title>The genome and transcriptome of the zoonotic hookworm Ancylostoma ceylanicum identify infection-specific gene families.</title>
        <authorList>
            <person name="Schwarz E.M."/>
            <person name="Hu Y."/>
            <person name="Antoshechkin I."/>
            <person name="Miller M.M."/>
            <person name="Sternberg P.W."/>
            <person name="Aroian R.V."/>
        </authorList>
    </citation>
    <scope>NUCLEOTIDE SEQUENCE</scope>
    <source>
        <strain evidence="2">HY135</strain>
    </source>
</reference>
<accession>A0A016UCS9</accession>
<dbReference type="EMBL" id="JARK01001381">
    <property type="protein sequence ID" value="EYC12960.1"/>
    <property type="molecule type" value="Genomic_DNA"/>
</dbReference>
<organism evidence="1 2">
    <name type="scientific">Ancylostoma ceylanicum</name>
    <dbReference type="NCBI Taxonomy" id="53326"/>
    <lineage>
        <taxon>Eukaryota</taxon>
        <taxon>Metazoa</taxon>
        <taxon>Ecdysozoa</taxon>
        <taxon>Nematoda</taxon>
        <taxon>Chromadorea</taxon>
        <taxon>Rhabditida</taxon>
        <taxon>Rhabditina</taxon>
        <taxon>Rhabditomorpha</taxon>
        <taxon>Strongyloidea</taxon>
        <taxon>Ancylostomatidae</taxon>
        <taxon>Ancylostomatinae</taxon>
        <taxon>Ancylostoma</taxon>
    </lineage>
</organism>
<dbReference type="Proteomes" id="UP000024635">
    <property type="component" value="Unassembled WGS sequence"/>
</dbReference>
<evidence type="ECO:0000313" key="2">
    <source>
        <dbReference type="Proteomes" id="UP000024635"/>
    </source>
</evidence>
<gene>
    <name evidence="1" type="primary">Acey_s0045.g1183</name>
    <name evidence="1" type="ORF">Y032_0045g1183</name>
</gene>
<keyword evidence="2" id="KW-1185">Reference proteome</keyword>